<dbReference type="AlphaFoldDB" id="A0A5J4RLB5"/>
<feature type="non-terminal residue" evidence="1">
    <location>
        <position position="251"/>
    </location>
</feature>
<dbReference type="OrthoDB" id="76083at2759"/>
<proteinExistence type="predicted"/>
<dbReference type="EMBL" id="SNRW01042035">
    <property type="protein sequence ID" value="KAA6334155.1"/>
    <property type="molecule type" value="Genomic_DNA"/>
</dbReference>
<accession>A0A5J4RLB5</accession>
<evidence type="ECO:0000313" key="1">
    <source>
        <dbReference type="EMBL" id="KAA6334155.1"/>
    </source>
</evidence>
<sequence length="251" mass="26334">MTGSCLFTYCNSNVYGGGLFLTIQGLGAIIITGELEFDQCETLYYGGGIHSSLESGGKLTISGSSSFTDCKTLEISSGGGGAIYALIIGENSLLTLEDQIMFLKCLGYQGGGLLLPINNNGSFTMTGNCSFTDCNSTLLGGGCVISASIANYDIQLLGSMRFDGCNSLKSGGGLYIQSKYAGQITINEMSFSNCNSTQYGGGIYSQLYFGVQITIIGKVTFDNCNCLEGYGGGQFVYVYGSDSKINITGEL</sequence>
<gene>
    <name evidence="1" type="ORF">EZS28_053095</name>
</gene>
<evidence type="ECO:0008006" key="3">
    <source>
        <dbReference type="Google" id="ProtNLM"/>
    </source>
</evidence>
<reference evidence="1 2" key="1">
    <citation type="submission" date="2019-03" db="EMBL/GenBank/DDBJ databases">
        <title>Single cell metagenomics reveals metabolic interactions within the superorganism composed of flagellate Streblomastix strix and complex community of Bacteroidetes bacteria on its surface.</title>
        <authorList>
            <person name="Treitli S.C."/>
            <person name="Kolisko M."/>
            <person name="Husnik F."/>
            <person name="Keeling P."/>
            <person name="Hampl V."/>
        </authorList>
    </citation>
    <scope>NUCLEOTIDE SEQUENCE [LARGE SCALE GENOMIC DNA]</scope>
    <source>
        <strain evidence="1">ST1C</strain>
    </source>
</reference>
<name>A0A5J4RLB5_9EUKA</name>
<protein>
    <recommendedName>
        <fullName evidence="3">Right handed beta helix domain-containing protein</fullName>
    </recommendedName>
</protein>
<comment type="caution">
    <text evidence="1">The sequence shown here is derived from an EMBL/GenBank/DDBJ whole genome shotgun (WGS) entry which is preliminary data.</text>
</comment>
<organism evidence="1 2">
    <name type="scientific">Streblomastix strix</name>
    <dbReference type="NCBI Taxonomy" id="222440"/>
    <lineage>
        <taxon>Eukaryota</taxon>
        <taxon>Metamonada</taxon>
        <taxon>Preaxostyla</taxon>
        <taxon>Oxymonadida</taxon>
        <taxon>Streblomastigidae</taxon>
        <taxon>Streblomastix</taxon>
    </lineage>
</organism>
<evidence type="ECO:0000313" key="2">
    <source>
        <dbReference type="Proteomes" id="UP000324800"/>
    </source>
</evidence>
<dbReference type="Proteomes" id="UP000324800">
    <property type="component" value="Unassembled WGS sequence"/>
</dbReference>